<keyword evidence="3" id="KW-0472">Membrane</keyword>
<dbReference type="PANTHER" id="PTHR30332">
    <property type="entry name" value="PROBABLE GENERAL SECRETION PATHWAY PROTEIN D"/>
    <property type="match status" value="1"/>
</dbReference>
<dbReference type="PRINTS" id="PR00811">
    <property type="entry name" value="BCTERIALGSPD"/>
</dbReference>
<dbReference type="PROSITE" id="PS00875">
    <property type="entry name" value="T2SP_D"/>
    <property type="match status" value="1"/>
</dbReference>
<gene>
    <name evidence="8" type="ORF">GCM10010919_17230</name>
</gene>
<keyword evidence="9" id="KW-1185">Reference proteome</keyword>
<keyword evidence="5" id="KW-0813">Transport</keyword>
<organism evidence="8 9">
    <name type="scientific">Alishewanella longhuensis</name>
    <dbReference type="NCBI Taxonomy" id="1091037"/>
    <lineage>
        <taxon>Bacteria</taxon>
        <taxon>Pseudomonadati</taxon>
        <taxon>Pseudomonadota</taxon>
        <taxon>Gammaproteobacteria</taxon>
        <taxon>Alteromonadales</taxon>
        <taxon>Alteromonadaceae</taxon>
        <taxon>Alishewanella</taxon>
    </lineage>
</organism>
<dbReference type="Proteomes" id="UP000659697">
    <property type="component" value="Unassembled WGS sequence"/>
</dbReference>
<dbReference type="InterPro" id="IPR004845">
    <property type="entry name" value="T2SS_GspD_CS"/>
</dbReference>
<dbReference type="InterPro" id="IPR005644">
    <property type="entry name" value="NolW-like"/>
</dbReference>
<evidence type="ECO:0000313" key="8">
    <source>
        <dbReference type="EMBL" id="GHG68073.1"/>
    </source>
</evidence>
<dbReference type="Pfam" id="PF00263">
    <property type="entry name" value="Secretin"/>
    <property type="match status" value="1"/>
</dbReference>
<dbReference type="PANTHER" id="PTHR30332:SF24">
    <property type="entry name" value="SECRETIN GSPD-RELATED"/>
    <property type="match status" value="1"/>
</dbReference>
<protein>
    <recommendedName>
        <fullName evidence="10">General secretion pathway protein GspD</fullName>
    </recommendedName>
</protein>
<feature type="domain" description="NolW-like" evidence="7">
    <location>
        <begin position="338"/>
        <end position="426"/>
    </location>
</feature>
<dbReference type="InterPro" id="IPR001775">
    <property type="entry name" value="GspD/PilQ"/>
</dbReference>
<dbReference type="Gene3D" id="3.30.1370.120">
    <property type="match status" value="2"/>
</dbReference>
<comment type="caution">
    <text evidence="8">The sequence shown here is derived from an EMBL/GenBank/DDBJ whole genome shotgun (WGS) entry which is preliminary data.</text>
</comment>
<keyword evidence="2" id="KW-0732">Signal</keyword>
<sequence length="679" mass="73523">MINYVSSLRLSGAIALTFLLGSCASPDVSLRLDPGKMADERPISEQVSDDYEEAPAAQTGFNRLNSLMTSRTATQRSADLANNFAANDSHQIALNQLPLPDFIQLVFGQSLAINYVIAENIRSPQPVSLNVSEPISSRELFRIAAQTLEKQNLSITLRDNVYFIHPRDNKTRNDVIIGFGRAAQDVPDTHLPILQIAPLRFGAKLSLERTLRALSGATITMDNEQNAAFIEGSRAEIIRTLDLINLLDIPSTRGRFIGLTELVYVTPDDFIKQLTELLQAEGITANTRAAQGGALLMVPISQLGAVALFAGDEFVLDRAEYWARQLDKPAKGDQKQFFLYHPRYARAADLGASLQPLLGNVNTSAQGNQARDTRTAQAQQLVQALAGGDLRLNVDERSNTLMFYGNGASYAALRPIINRLDTMPKQILLDAVIAEVTLTDEFSMGFEFAIRNVLSGEGRSINFGTLGALGVSEMSGLKITGIGSAKQFVAALSASTNLVNVLSNPTLVVRDGVAASITVGNDIPTIGSTTTNPNFDTQTINVVYRKTGVNLNVQPNINAQGLVVLQIDKQISNIASGGPSVQGSPSIFERNIKTEVIATSGQTILLGGLISENNTSGNSYVPGFASIPLLGKLFQGENKQKQKTELVIFITPRIIDTVDDWYQIRKKFAEGLTSLTLDE</sequence>
<evidence type="ECO:0000256" key="4">
    <source>
        <dbReference type="RuleBase" id="RU004003"/>
    </source>
</evidence>
<comment type="similarity">
    <text evidence="4">Belongs to the bacterial secretin family.</text>
</comment>
<evidence type="ECO:0000256" key="3">
    <source>
        <dbReference type="ARBA" id="ARBA00023136"/>
    </source>
</evidence>
<name>A0ABQ3L0A8_9ALTE</name>
<dbReference type="InterPro" id="IPR004846">
    <property type="entry name" value="T2SS/T3SS_dom"/>
</dbReference>
<evidence type="ECO:0000256" key="1">
    <source>
        <dbReference type="ARBA" id="ARBA00004370"/>
    </source>
</evidence>
<evidence type="ECO:0000313" key="9">
    <source>
        <dbReference type="Proteomes" id="UP000659697"/>
    </source>
</evidence>
<evidence type="ECO:0000259" key="6">
    <source>
        <dbReference type="Pfam" id="PF00263"/>
    </source>
</evidence>
<feature type="domain" description="Type II/III secretion system secretin-like" evidence="6">
    <location>
        <begin position="495"/>
        <end position="656"/>
    </location>
</feature>
<dbReference type="EMBL" id="BNAO01000003">
    <property type="protein sequence ID" value="GHG68073.1"/>
    <property type="molecule type" value="Genomic_DNA"/>
</dbReference>
<accession>A0ABQ3L0A8</accession>
<evidence type="ECO:0000259" key="7">
    <source>
        <dbReference type="Pfam" id="PF03958"/>
    </source>
</evidence>
<evidence type="ECO:0000256" key="2">
    <source>
        <dbReference type="ARBA" id="ARBA00022729"/>
    </source>
</evidence>
<dbReference type="Pfam" id="PF03958">
    <property type="entry name" value="Secretin_N"/>
    <property type="match status" value="1"/>
</dbReference>
<dbReference type="InterPro" id="IPR050810">
    <property type="entry name" value="Bact_Secretion_Sys_Channel"/>
</dbReference>
<evidence type="ECO:0000256" key="5">
    <source>
        <dbReference type="RuleBase" id="RU004004"/>
    </source>
</evidence>
<proteinExistence type="inferred from homology"/>
<reference evidence="9" key="1">
    <citation type="journal article" date="2019" name="Int. J. Syst. Evol. Microbiol.">
        <title>The Global Catalogue of Microorganisms (GCM) 10K type strain sequencing project: providing services to taxonomists for standard genome sequencing and annotation.</title>
        <authorList>
            <consortium name="The Broad Institute Genomics Platform"/>
            <consortium name="The Broad Institute Genome Sequencing Center for Infectious Disease"/>
            <person name="Wu L."/>
            <person name="Ma J."/>
        </authorList>
    </citation>
    <scope>NUCLEOTIDE SEQUENCE [LARGE SCALE GENOMIC DNA]</scope>
    <source>
        <strain evidence="9">CGMCC 1.7003</strain>
    </source>
</reference>
<evidence type="ECO:0008006" key="10">
    <source>
        <dbReference type="Google" id="ProtNLM"/>
    </source>
</evidence>
<dbReference type="InterPro" id="IPR038591">
    <property type="entry name" value="NolW-like_sf"/>
</dbReference>
<dbReference type="RefSeq" id="WP_189432301.1">
    <property type="nucleotide sequence ID" value="NZ_BNAO01000003.1"/>
</dbReference>
<comment type="subcellular location">
    <subcellularLocation>
        <location evidence="5">Cell outer membrane</location>
    </subcellularLocation>
    <subcellularLocation>
        <location evidence="1">Membrane</location>
    </subcellularLocation>
</comment>